<sequence>MTWCIWPSKSGNNSKGKAPVKLDQARGLLHHGIQGGKKILMFRLPKINLMF</sequence>
<keyword evidence="2" id="KW-1185">Reference proteome</keyword>
<gene>
    <name evidence="1" type="ORF">PVK06_026478</name>
</gene>
<name>A0ABR0NXT4_GOSAR</name>
<evidence type="ECO:0000313" key="1">
    <source>
        <dbReference type="EMBL" id="KAK5811156.1"/>
    </source>
</evidence>
<comment type="caution">
    <text evidence="1">The sequence shown here is derived from an EMBL/GenBank/DDBJ whole genome shotgun (WGS) entry which is preliminary data.</text>
</comment>
<accession>A0ABR0NXT4</accession>
<evidence type="ECO:0000313" key="2">
    <source>
        <dbReference type="Proteomes" id="UP001358586"/>
    </source>
</evidence>
<dbReference type="Proteomes" id="UP001358586">
    <property type="component" value="Chromosome 8"/>
</dbReference>
<protein>
    <submittedName>
        <fullName evidence="1">Uncharacterized protein</fullName>
    </submittedName>
</protein>
<dbReference type="EMBL" id="JARKNE010000008">
    <property type="protein sequence ID" value="KAK5811156.1"/>
    <property type="molecule type" value="Genomic_DNA"/>
</dbReference>
<reference evidence="1 2" key="1">
    <citation type="submission" date="2023-03" db="EMBL/GenBank/DDBJ databases">
        <title>WGS of Gossypium arboreum.</title>
        <authorList>
            <person name="Yu D."/>
        </authorList>
    </citation>
    <scope>NUCLEOTIDE SEQUENCE [LARGE SCALE GENOMIC DNA]</scope>
    <source>
        <tissue evidence="1">Leaf</tissue>
    </source>
</reference>
<proteinExistence type="predicted"/>
<organism evidence="1 2">
    <name type="scientific">Gossypium arboreum</name>
    <name type="common">Tree cotton</name>
    <name type="synonym">Gossypium nanking</name>
    <dbReference type="NCBI Taxonomy" id="29729"/>
    <lineage>
        <taxon>Eukaryota</taxon>
        <taxon>Viridiplantae</taxon>
        <taxon>Streptophyta</taxon>
        <taxon>Embryophyta</taxon>
        <taxon>Tracheophyta</taxon>
        <taxon>Spermatophyta</taxon>
        <taxon>Magnoliopsida</taxon>
        <taxon>eudicotyledons</taxon>
        <taxon>Gunneridae</taxon>
        <taxon>Pentapetalae</taxon>
        <taxon>rosids</taxon>
        <taxon>malvids</taxon>
        <taxon>Malvales</taxon>
        <taxon>Malvaceae</taxon>
        <taxon>Malvoideae</taxon>
        <taxon>Gossypium</taxon>
    </lineage>
</organism>